<organism evidence="5 6">
    <name type="scientific">Knipowitschia caucasica</name>
    <name type="common">Caucasian dwarf goby</name>
    <name type="synonym">Pomatoschistus caucasicus</name>
    <dbReference type="NCBI Taxonomy" id="637954"/>
    <lineage>
        <taxon>Eukaryota</taxon>
        <taxon>Metazoa</taxon>
        <taxon>Chordata</taxon>
        <taxon>Craniata</taxon>
        <taxon>Vertebrata</taxon>
        <taxon>Euteleostomi</taxon>
        <taxon>Actinopterygii</taxon>
        <taxon>Neopterygii</taxon>
        <taxon>Teleostei</taxon>
        <taxon>Neoteleostei</taxon>
        <taxon>Acanthomorphata</taxon>
        <taxon>Gobiaria</taxon>
        <taxon>Gobiiformes</taxon>
        <taxon>Gobioidei</taxon>
        <taxon>Gobiidae</taxon>
        <taxon>Gobiinae</taxon>
        <taxon>Knipowitschia</taxon>
    </lineage>
</organism>
<dbReference type="SMART" id="SM00043">
    <property type="entry name" value="CY"/>
    <property type="match status" value="1"/>
</dbReference>
<dbReference type="PANTHER" id="PTHR46186:SF12">
    <property type="entry name" value="CYSTATIN C (AMYLOID ANGIOPATHY AND CEREBRAL HEMORRHAGE)-RELATED"/>
    <property type="match status" value="1"/>
</dbReference>
<dbReference type="GO" id="GO:0005615">
    <property type="term" value="C:extracellular space"/>
    <property type="evidence" value="ECO:0007669"/>
    <property type="project" value="TreeGrafter"/>
</dbReference>
<gene>
    <name evidence="5" type="ORF">KC01_LOCUS9403</name>
</gene>
<dbReference type="SUPFAM" id="SSF54403">
    <property type="entry name" value="Cystatin/monellin"/>
    <property type="match status" value="1"/>
</dbReference>
<dbReference type="InterPro" id="IPR046350">
    <property type="entry name" value="Cystatin_sf"/>
</dbReference>
<feature type="signal peptide" evidence="3">
    <location>
        <begin position="1"/>
        <end position="19"/>
    </location>
</feature>
<accession>A0AAV2JNC1</accession>
<dbReference type="PANTHER" id="PTHR46186">
    <property type="entry name" value="CYSTATIN"/>
    <property type="match status" value="1"/>
</dbReference>
<dbReference type="GO" id="GO:0005737">
    <property type="term" value="C:cytoplasm"/>
    <property type="evidence" value="ECO:0007669"/>
    <property type="project" value="TreeGrafter"/>
</dbReference>
<name>A0AAV2JNC1_KNICA</name>
<dbReference type="InterPro" id="IPR018073">
    <property type="entry name" value="Prot_inh_cystat_CS"/>
</dbReference>
<comment type="similarity">
    <text evidence="1">Belongs to the cystatin family.</text>
</comment>
<dbReference type="PROSITE" id="PS00287">
    <property type="entry name" value="CYSTATIN"/>
    <property type="match status" value="1"/>
</dbReference>
<dbReference type="AlphaFoldDB" id="A0AAV2JNC1"/>
<evidence type="ECO:0000256" key="2">
    <source>
        <dbReference type="ARBA" id="ARBA00023157"/>
    </source>
</evidence>
<keyword evidence="2" id="KW-1015">Disulfide bond</keyword>
<proteinExistence type="inferred from homology"/>
<dbReference type="Proteomes" id="UP001497482">
    <property type="component" value="Chromosome 13"/>
</dbReference>
<keyword evidence="3" id="KW-0732">Signal</keyword>
<dbReference type="Pfam" id="PF00031">
    <property type="entry name" value="Cystatin"/>
    <property type="match status" value="1"/>
</dbReference>
<evidence type="ECO:0000313" key="6">
    <source>
        <dbReference type="Proteomes" id="UP001497482"/>
    </source>
</evidence>
<dbReference type="EMBL" id="OZ035835">
    <property type="protein sequence ID" value="CAL1578223.1"/>
    <property type="molecule type" value="Genomic_DNA"/>
</dbReference>
<protein>
    <recommendedName>
        <fullName evidence="4">Cystatin domain-containing protein</fullName>
    </recommendedName>
</protein>
<reference evidence="5 6" key="1">
    <citation type="submission" date="2024-04" db="EMBL/GenBank/DDBJ databases">
        <authorList>
            <person name="Waldvogel A.-M."/>
            <person name="Schoenle A."/>
        </authorList>
    </citation>
    <scope>NUCLEOTIDE SEQUENCE [LARGE SCALE GENOMIC DNA]</scope>
</reference>
<dbReference type="GO" id="GO:0004869">
    <property type="term" value="F:cysteine-type endopeptidase inhibitor activity"/>
    <property type="evidence" value="ECO:0007669"/>
    <property type="project" value="InterPro"/>
</dbReference>
<dbReference type="InterPro" id="IPR000010">
    <property type="entry name" value="Cystatin_dom"/>
</dbReference>
<evidence type="ECO:0000256" key="3">
    <source>
        <dbReference type="SAM" id="SignalP"/>
    </source>
</evidence>
<dbReference type="GO" id="GO:0031982">
    <property type="term" value="C:vesicle"/>
    <property type="evidence" value="ECO:0007669"/>
    <property type="project" value="TreeGrafter"/>
</dbReference>
<evidence type="ECO:0000313" key="5">
    <source>
        <dbReference type="EMBL" id="CAL1578223.1"/>
    </source>
</evidence>
<dbReference type="CDD" id="cd00042">
    <property type="entry name" value="CY"/>
    <property type="match status" value="1"/>
</dbReference>
<sequence>MKETLVAIVLFGACVGAFGDLVGGLRDVDLNNKDASVALEYVVHKHNLKNNYLATVAEVLSAQKQVVAGMLYTFTVIMERTTCSKDSVNVACSRPQAYKCTFTLWSRPWMESPDMQKIVTENCTD</sequence>
<dbReference type="FunFam" id="3.10.450.10:FF:000004">
    <property type="entry name" value="Cystatin C"/>
    <property type="match status" value="1"/>
</dbReference>
<feature type="chain" id="PRO_5043348677" description="Cystatin domain-containing protein" evidence="3">
    <location>
        <begin position="20"/>
        <end position="125"/>
    </location>
</feature>
<feature type="domain" description="Cystatin" evidence="4">
    <location>
        <begin position="20"/>
        <end position="121"/>
    </location>
</feature>
<keyword evidence="6" id="KW-1185">Reference proteome</keyword>
<dbReference type="Gene3D" id="3.10.450.10">
    <property type="match status" value="1"/>
</dbReference>
<evidence type="ECO:0000259" key="4">
    <source>
        <dbReference type="SMART" id="SM00043"/>
    </source>
</evidence>
<evidence type="ECO:0000256" key="1">
    <source>
        <dbReference type="ARBA" id="ARBA00009403"/>
    </source>
</evidence>